<accession>A0AA88D2M5</accession>
<dbReference type="Proteomes" id="UP001187192">
    <property type="component" value="Unassembled WGS sequence"/>
</dbReference>
<evidence type="ECO:0000313" key="2">
    <source>
        <dbReference type="Proteomes" id="UP001187192"/>
    </source>
</evidence>
<comment type="caution">
    <text evidence="1">The sequence shown here is derived from an EMBL/GenBank/DDBJ whole genome shotgun (WGS) entry which is preliminary data.</text>
</comment>
<dbReference type="EMBL" id="BTGU01000009">
    <property type="protein sequence ID" value="GMN38952.1"/>
    <property type="molecule type" value="Genomic_DNA"/>
</dbReference>
<gene>
    <name evidence="1" type="ORF">TIFTF001_008199</name>
</gene>
<proteinExistence type="predicted"/>
<protein>
    <submittedName>
        <fullName evidence="1">Uncharacterized protein</fullName>
    </submittedName>
</protein>
<sequence>MKALYAFQEVQEGRSDLEALELRLPSGEKEVLEENLEVIRRGK</sequence>
<name>A0AA88D2M5_FICCA</name>
<reference evidence="1" key="1">
    <citation type="submission" date="2023-07" db="EMBL/GenBank/DDBJ databases">
        <title>draft genome sequence of fig (Ficus carica).</title>
        <authorList>
            <person name="Takahashi T."/>
            <person name="Nishimura K."/>
        </authorList>
    </citation>
    <scope>NUCLEOTIDE SEQUENCE</scope>
</reference>
<dbReference type="AlphaFoldDB" id="A0AA88D2M5"/>
<dbReference type="Gramene" id="FCD_00005052-RA">
    <property type="protein sequence ID" value="FCD_00005052-RA:cds"/>
    <property type="gene ID" value="FCD_00005052"/>
</dbReference>
<organism evidence="1 2">
    <name type="scientific">Ficus carica</name>
    <name type="common">Common fig</name>
    <dbReference type="NCBI Taxonomy" id="3494"/>
    <lineage>
        <taxon>Eukaryota</taxon>
        <taxon>Viridiplantae</taxon>
        <taxon>Streptophyta</taxon>
        <taxon>Embryophyta</taxon>
        <taxon>Tracheophyta</taxon>
        <taxon>Spermatophyta</taxon>
        <taxon>Magnoliopsida</taxon>
        <taxon>eudicotyledons</taxon>
        <taxon>Gunneridae</taxon>
        <taxon>Pentapetalae</taxon>
        <taxon>rosids</taxon>
        <taxon>fabids</taxon>
        <taxon>Rosales</taxon>
        <taxon>Moraceae</taxon>
        <taxon>Ficeae</taxon>
        <taxon>Ficus</taxon>
    </lineage>
</organism>
<evidence type="ECO:0000313" key="1">
    <source>
        <dbReference type="EMBL" id="GMN38952.1"/>
    </source>
</evidence>
<keyword evidence="2" id="KW-1185">Reference proteome</keyword>